<keyword evidence="3" id="KW-1185">Reference proteome</keyword>
<evidence type="ECO:0000313" key="2">
    <source>
        <dbReference type="EMBL" id="TDE13396.1"/>
    </source>
</evidence>
<reference evidence="2 3" key="1">
    <citation type="submission" date="2019-03" db="EMBL/GenBank/DDBJ databases">
        <title>Dyadobacter AR-3-6 sp. nov., isolated from arctic soil.</title>
        <authorList>
            <person name="Chaudhary D.K."/>
        </authorList>
    </citation>
    <scope>NUCLEOTIDE SEQUENCE [LARGE SCALE GENOMIC DNA]</scope>
    <source>
        <strain evidence="2 3">AR-3-6</strain>
    </source>
</reference>
<feature type="chain" id="PRO_5020877247" description="Extracellular endo-alpha-(1-&gt;5)-L-arabinanase C-terminal domain-containing protein" evidence="1">
    <location>
        <begin position="20"/>
        <end position="138"/>
    </location>
</feature>
<sequence length="138" mass="15572">MTKVASLAKLILITRIFCACNSQSPTTEHLLGKWQNTKDGGNIVLLKNNIFTASNLNSEMFHDGKLIKLKTTDGEGTWELSNEGSGWKVELRFKKLKGLEKGYHLPVNISERFGDYGLFVWKGDPDSGNRYSFEKRSD</sequence>
<dbReference type="RefSeq" id="WP_131960118.1">
    <property type="nucleotide sequence ID" value="NZ_SMFL01000007.1"/>
</dbReference>
<accession>A0A4R5DH94</accession>
<dbReference type="EMBL" id="SMFL01000007">
    <property type="protein sequence ID" value="TDE13396.1"/>
    <property type="molecule type" value="Genomic_DNA"/>
</dbReference>
<evidence type="ECO:0000256" key="1">
    <source>
        <dbReference type="SAM" id="SignalP"/>
    </source>
</evidence>
<dbReference type="AlphaFoldDB" id="A0A4R5DH94"/>
<gene>
    <name evidence="2" type="ORF">E0F88_20400</name>
</gene>
<protein>
    <recommendedName>
        <fullName evidence="4">Extracellular endo-alpha-(1-&gt;5)-L-arabinanase C-terminal domain-containing protein</fullName>
    </recommendedName>
</protein>
<dbReference type="Proteomes" id="UP000294850">
    <property type="component" value="Unassembled WGS sequence"/>
</dbReference>
<keyword evidence="1" id="KW-0732">Signal</keyword>
<comment type="caution">
    <text evidence="2">The sequence shown here is derived from an EMBL/GenBank/DDBJ whole genome shotgun (WGS) entry which is preliminary data.</text>
</comment>
<evidence type="ECO:0000313" key="3">
    <source>
        <dbReference type="Proteomes" id="UP000294850"/>
    </source>
</evidence>
<evidence type="ECO:0008006" key="4">
    <source>
        <dbReference type="Google" id="ProtNLM"/>
    </source>
</evidence>
<dbReference type="OrthoDB" id="1076994at2"/>
<feature type="signal peptide" evidence="1">
    <location>
        <begin position="1"/>
        <end position="19"/>
    </location>
</feature>
<organism evidence="2 3">
    <name type="scientific">Dyadobacter psychrotolerans</name>
    <dbReference type="NCBI Taxonomy" id="2541721"/>
    <lineage>
        <taxon>Bacteria</taxon>
        <taxon>Pseudomonadati</taxon>
        <taxon>Bacteroidota</taxon>
        <taxon>Cytophagia</taxon>
        <taxon>Cytophagales</taxon>
        <taxon>Spirosomataceae</taxon>
        <taxon>Dyadobacter</taxon>
    </lineage>
</organism>
<proteinExistence type="predicted"/>
<name>A0A4R5DH94_9BACT</name>